<dbReference type="InterPro" id="IPR002347">
    <property type="entry name" value="SDR_fam"/>
</dbReference>
<evidence type="ECO:0000313" key="4">
    <source>
        <dbReference type="EMBL" id="SCT15459.1"/>
    </source>
</evidence>
<dbReference type="Proteomes" id="UP000095768">
    <property type="component" value="Unassembled WGS sequence"/>
</dbReference>
<dbReference type="SUPFAM" id="SSF51735">
    <property type="entry name" value="NAD(P)-binding Rossmann-fold domains"/>
    <property type="match status" value="1"/>
</dbReference>
<evidence type="ECO:0000313" key="6">
    <source>
        <dbReference type="Proteomes" id="UP000095768"/>
    </source>
</evidence>
<dbReference type="GO" id="GO:0016491">
    <property type="term" value="F:oxidoreductase activity"/>
    <property type="evidence" value="ECO:0007669"/>
    <property type="project" value="UniProtKB-KW"/>
</dbReference>
<accession>A0A1D4MXX7</accession>
<reference evidence="3 6" key="1">
    <citation type="submission" date="2016-09" db="EMBL/GenBank/DDBJ databases">
        <authorList>
            <consortium name="Pathogen Informatics"/>
        </authorList>
    </citation>
    <scope>NUCLEOTIDE SEQUENCE [LARGE SCALE GENOMIC DNA]</scope>
    <source>
        <strain evidence="3 6">82B</strain>
    </source>
</reference>
<dbReference type="PANTHER" id="PTHR44196">
    <property type="entry name" value="DEHYDROGENASE/REDUCTASE SDR FAMILY MEMBER 7B"/>
    <property type="match status" value="1"/>
</dbReference>
<proteinExistence type="inferred from homology"/>
<keyword evidence="5" id="KW-1185">Reference proteome</keyword>
<keyword evidence="2 3" id="KW-0560">Oxidoreductase</keyword>
<dbReference type="Pfam" id="PF00106">
    <property type="entry name" value="adh_short"/>
    <property type="match status" value="1"/>
</dbReference>
<dbReference type="OrthoDB" id="9793345at2"/>
<dbReference type="PRINTS" id="PR00081">
    <property type="entry name" value="GDHRDH"/>
</dbReference>
<dbReference type="CDD" id="cd05233">
    <property type="entry name" value="SDR_c"/>
    <property type="match status" value="1"/>
</dbReference>
<evidence type="ECO:0000313" key="3">
    <source>
        <dbReference type="EMBL" id="SCT03304.1"/>
    </source>
</evidence>
<dbReference type="PANTHER" id="PTHR44196:SF1">
    <property type="entry name" value="DEHYDROGENASE_REDUCTASE SDR FAMILY MEMBER 7B"/>
    <property type="match status" value="1"/>
</dbReference>
<sequence>MIGKHYILTGATSGLGKSILTLLLEKQAYVTVLVRHPEKLKSLHQYLDKTRLTIVTCDLQSQSEILNLKHTFQGQSIDGIIYSAGLGYFKAIDQHTNSEMLETYTLNVINFNLLLNTLQPFLVSQCKIIGIGSQSAFLTQAYAAHYGASKAAFNQVLNALRIERPHYHVLTVNTGPIATPFHEKADPSLSFAKKYKHLMLDPDYLAKQIIDGMITGKTEINAPKWMHVLLRFYQLSPRLIEKYFTFLFKNKA</sequence>
<dbReference type="GO" id="GO:0016020">
    <property type="term" value="C:membrane"/>
    <property type="evidence" value="ECO:0007669"/>
    <property type="project" value="TreeGrafter"/>
</dbReference>
<dbReference type="EMBL" id="FMPG01000006">
    <property type="protein sequence ID" value="SCT03304.1"/>
    <property type="molecule type" value="Genomic_DNA"/>
</dbReference>
<dbReference type="InterPro" id="IPR036291">
    <property type="entry name" value="NAD(P)-bd_dom_sf"/>
</dbReference>
<dbReference type="EC" id="1.-.-.-" evidence="3"/>
<dbReference type="Gene3D" id="3.40.50.720">
    <property type="entry name" value="NAD(P)-binding Rossmann-like Domain"/>
    <property type="match status" value="1"/>
</dbReference>
<comment type="similarity">
    <text evidence="1">Belongs to the short-chain dehydrogenases/reductases (SDR) family.</text>
</comment>
<reference evidence="4 5" key="2">
    <citation type="submission" date="2016-09" db="EMBL/GenBank/DDBJ databases">
        <authorList>
            <consortium name="Pathogen Informatics"/>
            <person name="Sun Q."/>
            <person name="Inoue M."/>
        </authorList>
    </citation>
    <scope>NUCLEOTIDE SEQUENCE [LARGE SCALE GENOMIC DNA]</scope>
    <source>
        <strain evidence="4 5">82C</strain>
    </source>
</reference>
<evidence type="ECO:0000256" key="1">
    <source>
        <dbReference type="ARBA" id="ARBA00006484"/>
    </source>
</evidence>
<dbReference type="RefSeq" id="WP_069996030.1">
    <property type="nucleotide sequence ID" value="NZ_FMPG01000006.1"/>
</dbReference>
<gene>
    <name evidence="3" type="ORF">SAMEA2297795_01620</name>
    <name evidence="4" type="ORF">SAMEA2297796_01841</name>
</gene>
<evidence type="ECO:0000313" key="5">
    <source>
        <dbReference type="Proteomes" id="UP000095412"/>
    </source>
</evidence>
<organism evidence="3 6">
    <name type="scientific">Staphylococcus caeli</name>
    <dbReference type="NCBI Taxonomy" id="2201815"/>
    <lineage>
        <taxon>Bacteria</taxon>
        <taxon>Bacillati</taxon>
        <taxon>Bacillota</taxon>
        <taxon>Bacilli</taxon>
        <taxon>Bacillales</taxon>
        <taxon>Staphylococcaceae</taxon>
        <taxon>Staphylococcus</taxon>
    </lineage>
</organism>
<name>A0A1D4MXX7_9STAP</name>
<protein>
    <submittedName>
        <fullName evidence="3">Short chain dehydrogenase</fullName>
        <ecNumber evidence="3">1.-.-.-</ecNumber>
    </submittedName>
</protein>
<dbReference type="Proteomes" id="UP000095412">
    <property type="component" value="Unassembled WGS sequence"/>
</dbReference>
<dbReference type="AlphaFoldDB" id="A0A1D4MXX7"/>
<dbReference type="EMBL" id="FMPI01000014">
    <property type="protein sequence ID" value="SCT15459.1"/>
    <property type="molecule type" value="Genomic_DNA"/>
</dbReference>
<evidence type="ECO:0000256" key="2">
    <source>
        <dbReference type="ARBA" id="ARBA00023002"/>
    </source>
</evidence>